<feature type="transmembrane region" description="Helical" evidence="4">
    <location>
        <begin position="99"/>
        <end position="116"/>
    </location>
</feature>
<dbReference type="InterPro" id="IPR036259">
    <property type="entry name" value="MFS_trans_sf"/>
</dbReference>
<dbReference type="InterPro" id="IPR011701">
    <property type="entry name" value="MFS"/>
</dbReference>
<sequence>MKIFPIKSRIALLYIMSISMVFSFSAWMSLLNNYVIEVASFDGSQIGILQSLREIPGFLAFTVVLVIIFIAQQRLAYLSMITLGLGVFLTGFYPSATGLYITTIIMSTGFHYLETLNQSLSLQWLDKQKAPIILGKLSAVKSFASIIAFIIIFVMMKFYSVEYKYIYAFFGLSTSFVGILAWIGFEHFKDDVVQEKKLVLKKEYWLFYLLTFFAGARRQIFVVFAGFLLVEKFGVDIHNMIILLFVNAILNMYFAPKIGRFISRMGESITLRIEYIGLVLVFISYAFVENIYFAFFLYIIDHLLFSMAIALNTYFQKIADPKDISTANSVSFTINHIAAVFLPFLLGMVWLYSSSLVFMIGAGIGFLSFLCSFLIPHEPKKGSETTLNLFFKSKIT</sequence>
<keyword evidence="1 4" id="KW-0812">Transmembrane</keyword>
<feature type="transmembrane region" description="Helical" evidence="4">
    <location>
        <begin position="165"/>
        <end position="185"/>
    </location>
</feature>
<dbReference type="EMBL" id="MUXE01000004">
    <property type="protein sequence ID" value="PUE65577.1"/>
    <property type="molecule type" value="Genomic_DNA"/>
</dbReference>
<keyword evidence="3 4" id="KW-0472">Membrane</keyword>
<feature type="transmembrane region" description="Helical" evidence="4">
    <location>
        <begin position="293"/>
        <end position="315"/>
    </location>
</feature>
<dbReference type="GO" id="GO:0022857">
    <property type="term" value="F:transmembrane transporter activity"/>
    <property type="evidence" value="ECO:0007669"/>
    <property type="project" value="InterPro"/>
</dbReference>
<feature type="transmembrane region" description="Helical" evidence="4">
    <location>
        <begin position="205"/>
        <end position="230"/>
    </location>
</feature>
<feature type="transmembrane region" description="Helical" evidence="4">
    <location>
        <begin position="268"/>
        <end position="287"/>
    </location>
</feature>
<feature type="transmembrane region" description="Helical" evidence="4">
    <location>
        <begin position="76"/>
        <end position="93"/>
    </location>
</feature>
<accession>A0A363D3C6</accession>
<feature type="transmembrane region" description="Helical" evidence="4">
    <location>
        <begin position="327"/>
        <end position="350"/>
    </location>
</feature>
<organism evidence="5 6">
    <name type="scientific">Arcobacter caeni</name>
    <dbReference type="NCBI Taxonomy" id="1912877"/>
    <lineage>
        <taxon>Bacteria</taxon>
        <taxon>Pseudomonadati</taxon>
        <taxon>Campylobacterota</taxon>
        <taxon>Epsilonproteobacteria</taxon>
        <taxon>Campylobacterales</taxon>
        <taxon>Arcobacteraceae</taxon>
        <taxon>Arcobacter</taxon>
    </lineage>
</organism>
<dbReference type="Gene3D" id="1.20.1250.20">
    <property type="entry name" value="MFS general substrate transporter like domains"/>
    <property type="match status" value="2"/>
</dbReference>
<feature type="transmembrane region" description="Helical" evidence="4">
    <location>
        <begin position="12"/>
        <end position="35"/>
    </location>
</feature>
<keyword evidence="6" id="KW-1185">Reference proteome</keyword>
<protein>
    <recommendedName>
        <fullName evidence="7">MFS transporter</fullName>
    </recommendedName>
</protein>
<gene>
    <name evidence="5" type="ORF">B0174_04445</name>
</gene>
<feature type="transmembrane region" description="Helical" evidence="4">
    <location>
        <begin position="55"/>
        <end position="71"/>
    </location>
</feature>
<dbReference type="Pfam" id="PF07690">
    <property type="entry name" value="MFS_1"/>
    <property type="match status" value="1"/>
</dbReference>
<keyword evidence="2 4" id="KW-1133">Transmembrane helix</keyword>
<dbReference type="Proteomes" id="UP000251135">
    <property type="component" value="Unassembled WGS sequence"/>
</dbReference>
<evidence type="ECO:0000256" key="4">
    <source>
        <dbReference type="SAM" id="Phobius"/>
    </source>
</evidence>
<feature type="transmembrane region" description="Helical" evidence="4">
    <location>
        <begin position="137"/>
        <end position="159"/>
    </location>
</feature>
<proteinExistence type="predicted"/>
<evidence type="ECO:0000256" key="1">
    <source>
        <dbReference type="ARBA" id="ARBA00022692"/>
    </source>
</evidence>
<evidence type="ECO:0000313" key="5">
    <source>
        <dbReference type="EMBL" id="PUE65577.1"/>
    </source>
</evidence>
<reference evidence="5 6" key="1">
    <citation type="submission" date="2017-02" db="EMBL/GenBank/DDBJ databases">
        <title>Arcobacter caeni sp. nov, a new Arcobacter species isolated from reclaimed water.</title>
        <authorList>
            <person name="Figueras M.J."/>
            <person name="Perez-Cataluna A."/>
            <person name="Salas-Masso N."/>
        </authorList>
    </citation>
    <scope>NUCLEOTIDE SEQUENCE [LARGE SCALE GENOMIC DNA]</scope>
    <source>
        <strain evidence="5 6">RW17-10</strain>
    </source>
</reference>
<evidence type="ECO:0000313" key="6">
    <source>
        <dbReference type="Proteomes" id="UP000251135"/>
    </source>
</evidence>
<name>A0A363D3C6_9BACT</name>
<evidence type="ECO:0000256" key="2">
    <source>
        <dbReference type="ARBA" id="ARBA00022989"/>
    </source>
</evidence>
<comment type="caution">
    <text evidence="5">The sequence shown here is derived from an EMBL/GenBank/DDBJ whole genome shotgun (WGS) entry which is preliminary data.</text>
</comment>
<dbReference type="SUPFAM" id="SSF103473">
    <property type="entry name" value="MFS general substrate transporter"/>
    <property type="match status" value="1"/>
</dbReference>
<feature type="transmembrane region" description="Helical" evidence="4">
    <location>
        <begin position="236"/>
        <end position="256"/>
    </location>
</feature>
<evidence type="ECO:0000256" key="3">
    <source>
        <dbReference type="ARBA" id="ARBA00023136"/>
    </source>
</evidence>
<feature type="transmembrane region" description="Helical" evidence="4">
    <location>
        <begin position="356"/>
        <end position="375"/>
    </location>
</feature>
<dbReference type="AlphaFoldDB" id="A0A363D3C6"/>
<evidence type="ECO:0008006" key="7">
    <source>
        <dbReference type="Google" id="ProtNLM"/>
    </source>
</evidence>